<dbReference type="Proteomes" id="UP000278733">
    <property type="component" value="Chromosome"/>
</dbReference>
<dbReference type="KEGG" id="rpne:NCTC8284_02294"/>
<evidence type="ECO:0000313" key="2">
    <source>
        <dbReference type="Proteomes" id="UP000278733"/>
    </source>
</evidence>
<gene>
    <name evidence="1" type="ORF">NCTC8284_02294</name>
</gene>
<dbReference type="EMBL" id="LR134405">
    <property type="protein sequence ID" value="VEH67108.1"/>
    <property type="molecule type" value="Genomic_DNA"/>
</dbReference>
<protein>
    <submittedName>
        <fullName evidence="1">Uncharacterized protein</fullName>
    </submittedName>
</protein>
<reference evidence="1 2" key="1">
    <citation type="submission" date="2018-12" db="EMBL/GenBank/DDBJ databases">
        <authorList>
            <consortium name="Pathogen Informatics"/>
        </authorList>
    </citation>
    <scope>NUCLEOTIDE SEQUENCE [LARGE SCALE GENOMIC DNA]</scope>
    <source>
        <strain evidence="1 2">NCTC8284</strain>
    </source>
</reference>
<accession>A0A3S4VEL2</accession>
<organism evidence="1 2">
    <name type="scientific">Rodentibacter pneumotropicus</name>
    <dbReference type="NCBI Taxonomy" id="758"/>
    <lineage>
        <taxon>Bacteria</taxon>
        <taxon>Pseudomonadati</taxon>
        <taxon>Pseudomonadota</taxon>
        <taxon>Gammaproteobacteria</taxon>
        <taxon>Pasteurellales</taxon>
        <taxon>Pasteurellaceae</taxon>
        <taxon>Rodentibacter</taxon>
    </lineage>
</organism>
<name>A0A3S4VEL2_9PAST</name>
<evidence type="ECO:0000313" key="1">
    <source>
        <dbReference type="EMBL" id="VEH67108.1"/>
    </source>
</evidence>
<proteinExistence type="predicted"/>
<dbReference type="AlphaFoldDB" id="A0A3S4VEL2"/>
<sequence length="83" mass="9859">MNEVFQRWTERATDGTGDLFLIGNNEGFLVHKDDRKSHLGRFILSVFNIAGDDFELYQEFNNKQGWKNSYRLARVIMKQRNFN</sequence>